<feature type="domain" description="Integrase catalytic" evidence="2">
    <location>
        <begin position="257"/>
        <end position="432"/>
    </location>
</feature>
<dbReference type="EMBL" id="VAHF01000010">
    <property type="protein sequence ID" value="TXG52359.1"/>
    <property type="molecule type" value="Genomic_DNA"/>
</dbReference>
<dbReference type="PROSITE" id="PS50994">
    <property type="entry name" value="INTEGRASE"/>
    <property type="match status" value="1"/>
</dbReference>
<keyword evidence="1" id="KW-0645">Protease</keyword>
<keyword evidence="4" id="KW-1185">Reference proteome</keyword>
<reference evidence="4" key="1">
    <citation type="journal article" date="2019" name="Gigascience">
        <title>De novo genome assembly of the endangered Acer yangbiense, a plant species with extremely small populations endemic to Yunnan Province, China.</title>
        <authorList>
            <person name="Yang J."/>
            <person name="Wariss H.M."/>
            <person name="Tao L."/>
            <person name="Zhang R."/>
            <person name="Yun Q."/>
            <person name="Hollingsworth P."/>
            <person name="Dao Z."/>
            <person name="Luo G."/>
            <person name="Guo H."/>
            <person name="Ma Y."/>
            <person name="Sun W."/>
        </authorList>
    </citation>
    <scope>NUCLEOTIDE SEQUENCE [LARGE SCALE GENOMIC DNA]</scope>
    <source>
        <strain evidence="4">cv. Malutang</strain>
    </source>
</reference>
<organism evidence="3 4">
    <name type="scientific">Acer yangbiense</name>
    <dbReference type="NCBI Taxonomy" id="1000413"/>
    <lineage>
        <taxon>Eukaryota</taxon>
        <taxon>Viridiplantae</taxon>
        <taxon>Streptophyta</taxon>
        <taxon>Embryophyta</taxon>
        <taxon>Tracheophyta</taxon>
        <taxon>Spermatophyta</taxon>
        <taxon>Magnoliopsida</taxon>
        <taxon>eudicotyledons</taxon>
        <taxon>Gunneridae</taxon>
        <taxon>Pentapetalae</taxon>
        <taxon>rosids</taxon>
        <taxon>malvids</taxon>
        <taxon>Sapindales</taxon>
        <taxon>Sapindaceae</taxon>
        <taxon>Hippocastanoideae</taxon>
        <taxon>Acereae</taxon>
        <taxon>Acer</taxon>
    </lineage>
</organism>
<evidence type="ECO:0000313" key="3">
    <source>
        <dbReference type="EMBL" id="TXG52359.1"/>
    </source>
</evidence>
<dbReference type="InterPro" id="IPR012337">
    <property type="entry name" value="RNaseH-like_sf"/>
</dbReference>
<dbReference type="AlphaFoldDB" id="A0A5C7H6K5"/>
<dbReference type="SUPFAM" id="SSF53098">
    <property type="entry name" value="Ribonuclease H-like"/>
    <property type="match status" value="1"/>
</dbReference>
<evidence type="ECO:0000259" key="2">
    <source>
        <dbReference type="PROSITE" id="PS50994"/>
    </source>
</evidence>
<dbReference type="Pfam" id="PF22936">
    <property type="entry name" value="Pol_BBD"/>
    <property type="match status" value="1"/>
</dbReference>
<dbReference type="OrthoDB" id="1737296at2759"/>
<accession>A0A5C7H6K5</accession>
<evidence type="ECO:0000313" key="4">
    <source>
        <dbReference type="Proteomes" id="UP000323000"/>
    </source>
</evidence>
<protein>
    <recommendedName>
        <fullName evidence="2">Integrase catalytic domain-containing protein</fullName>
    </recommendedName>
</protein>
<sequence length="463" mass="52465">MGHTVAYCYFRFDNNYIGTPPDQSKNNQQSNYNQHSAYITSLEMVCDSAWYADSGASSHVIGDSNNLTQKSDFHGKDTLMVGNGQKLSIAHTGFAQLPIRNRKNLLLNNILHDPDIEKNLISISQLTSHNNVFIEFNSLGCLVKDKLMGVVLLKGKLKDSLYHLDLPATINQSPVEVTNSFPSSTSSLAFLCNVEFLKSKNIEYVNPNSLVSSKETWHRSLSHPSSKVLSQVLNNCNEKIKLNSDFTFCDAYQYGKSHLLPYQVSNSHASNILDLVHTDLWGLAPIQSTSGYRYYMHFLNDHNRFTLIFPLKLKSEVFGVFLQFKTLVENQFERKIKCLQSDMGGEYMSFSEFVKNHGVEFRHLCPHTLAQNGRAERKHRHITEIGLTLLAQAHMPVKFWWEIFQTTTYLINRLPTPILNLSLGSQAVKTRKSFNKLKIEHQALPLAPRQSTKVKAAPPLTAL</sequence>
<dbReference type="GO" id="GO:0015074">
    <property type="term" value="P:DNA integration"/>
    <property type="evidence" value="ECO:0007669"/>
    <property type="project" value="InterPro"/>
</dbReference>
<dbReference type="Gene3D" id="3.30.420.10">
    <property type="entry name" value="Ribonuclease H-like superfamily/Ribonuclease H"/>
    <property type="match status" value="1"/>
</dbReference>
<dbReference type="PANTHER" id="PTHR42648">
    <property type="entry name" value="TRANSPOSASE, PUTATIVE-RELATED"/>
    <property type="match status" value="1"/>
</dbReference>
<dbReference type="Proteomes" id="UP000323000">
    <property type="component" value="Chromosome 10"/>
</dbReference>
<keyword evidence="1" id="KW-0378">Hydrolase</keyword>
<dbReference type="GO" id="GO:0008233">
    <property type="term" value="F:peptidase activity"/>
    <property type="evidence" value="ECO:0007669"/>
    <property type="project" value="UniProtKB-KW"/>
</dbReference>
<comment type="caution">
    <text evidence="3">The sequence shown here is derived from an EMBL/GenBank/DDBJ whole genome shotgun (WGS) entry which is preliminary data.</text>
</comment>
<evidence type="ECO:0000256" key="1">
    <source>
        <dbReference type="ARBA" id="ARBA00022670"/>
    </source>
</evidence>
<dbReference type="InterPro" id="IPR039537">
    <property type="entry name" value="Retrotran_Ty1/copia-like"/>
</dbReference>
<proteinExistence type="predicted"/>
<dbReference type="GO" id="GO:0003676">
    <property type="term" value="F:nucleic acid binding"/>
    <property type="evidence" value="ECO:0007669"/>
    <property type="project" value="InterPro"/>
</dbReference>
<dbReference type="GO" id="GO:0006508">
    <property type="term" value="P:proteolysis"/>
    <property type="evidence" value="ECO:0007669"/>
    <property type="project" value="UniProtKB-KW"/>
</dbReference>
<name>A0A5C7H6K5_9ROSI</name>
<dbReference type="InterPro" id="IPR036397">
    <property type="entry name" value="RNaseH_sf"/>
</dbReference>
<gene>
    <name evidence="3" type="ORF">EZV62_021528</name>
</gene>
<dbReference type="InterPro" id="IPR054722">
    <property type="entry name" value="PolX-like_BBD"/>
</dbReference>
<dbReference type="InterPro" id="IPR001584">
    <property type="entry name" value="Integrase_cat-core"/>
</dbReference>
<dbReference type="PANTHER" id="PTHR42648:SF26">
    <property type="entry name" value="INTEGRASE CATALYTIC DOMAIN-CONTAINING PROTEIN"/>
    <property type="match status" value="1"/>
</dbReference>